<accession>A0A9X2HIN3</accession>
<feature type="transmembrane region" description="Helical" evidence="2">
    <location>
        <begin position="397"/>
        <end position="415"/>
    </location>
</feature>
<feature type="transmembrane region" description="Helical" evidence="2">
    <location>
        <begin position="492"/>
        <end position="509"/>
    </location>
</feature>
<feature type="transmembrane region" description="Helical" evidence="2">
    <location>
        <begin position="547"/>
        <end position="564"/>
    </location>
</feature>
<keyword evidence="2" id="KW-0472">Membrane</keyword>
<reference evidence="3" key="1">
    <citation type="submission" date="2022-06" db="EMBL/GenBank/DDBJ databases">
        <title>Rothia sp. isolated from sandalwood seedling.</title>
        <authorList>
            <person name="Tuikhar N."/>
            <person name="Kirdat K."/>
            <person name="Thorat V."/>
            <person name="Swetha P."/>
            <person name="Padma S."/>
            <person name="Sundararaj R."/>
            <person name="Yadav A."/>
        </authorList>
    </citation>
    <scope>NUCLEOTIDE SEQUENCE</scope>
    <source>
        <strain evidence="3">AR01</strain>
    </source>
</reference>
<feature type="transmembrane region" description="Helical" evidence="2">
    <location>
        <begin position="231"/>
        <end position="249"/>
    </location>
</feature>
<keyword evidence="4" id="KW-1185">Reference proteome</keyword>
<dbReference type="Proteomes" id="UP001139502">
    <property type="component" value="Unassembled WGS sequence"/>
</dbReference>
<feature type="transmembrane region" description="Helical" evidence="2">
    <location>
        <begin position="316"/>
        <end position="336"/>
    </location>
</feature>
<feature type="transmembrane region" description="Helical" evidence="2">
    <location>
        <begin position="112"/>
        <end position="134"/>
    </location>
</feature>
<sequence>MRGCARRGRCADATGRERRADAPAPLAPSALALALGALAADVAPQPAGRHGLVVAVAALAVVALAQALLRRAADRPVGGIVVPVAASSALWVMGAVTLSAPSGGAGPSAVDVALLGVLLAAPAAVGAAVVAQLARIRKAGRLPDGLAAAYLLAPLLTGLLLDLPAGARLAAGAVPGWAPGVVYGILLLTALGALLTRRAQAPSFWVLVTRVAVLPLTAELAVRLLDSGVGIAWTVTVVLLAQHAVSWAIQRRPPIATRDRVLAWILLGVQAATALLLWLLVPGGSAALSAAAMLLLTAAAAWVYEARRTIPGYALLPHVLAPAALAAADGASQALAPRTDQTAVLGALGILVAVLISLSARILREGAGRGAGRPGAVGELVWLGLLFLGGIVPDRTGWVACIGLALAAWILLLLLRDAAPRSGAAAAGPRPLPMAELRRHVVVWTGLLILLRLLGYVFDGPQPVLWPLLAGVALMGLALGSRVEAPQRSRAYLWFAFGAETLAWLVSIADPAVGGPVAPLWGLGIPALLIAALVLGMVAAVLTRDTAAGWAWAALITAVLLWYARNLGPLLLIILALAITGAVIWFLLRTGRRS</sequence>
<feature type="transmembrane region" description="Helical" evidence="2">
    <location>
        <begin position="521"/>
        <end position="542"/>
    </location>
</feature>
<feature type="transmembrane region" description="Helical" evidence="2">
    <location>
        <begin position="286"/>
        <end position="304"/>
    </location>
</feature>
<evidence type="ECO:0000313" key="3">
    <source>
        <dbReference type="EMBL" id="MCP3424933.1"/>
    </source>
</evidence>
<feature type="transmembrane region" description="Helical" evidence="2">
    <location>
        <begin position="177"/>
        <end position="196"/>
    </location>
</feature>
<feature type="transmembrane region" description="Helical" evidence="2">
    <location>
        <begin position="441"/>
        <end position="458"/>
    </location>
</feature>
<evidence type="ECO:0000256" key="2">
    <source>
        <dbReference type="SAM" id="Phobius"/>
    </source>
</evidence>
<feature type="transmembrane region" description="Helical" evidence="2">
    <location>
        <begin position="570"/>
        <end position="588"/>
    </location>
</feature>
<feature type="transmembrane region" description="Helical" evidence="2">
    <location>
        <begin position="342"/>
        <end position="363"/>
    </location>
</feature>
<comment type="caution">
    <text evidence="3">The sequence shown here is derived from an EMBL/GenBank/DDBJ whole genome shotgun (WGS) entry which is preliminary data.</text>
</comment>
<dbReference type="EMBL" id="JANAFB010000003">
    <property type="protein sequence ID" value="MCP3424933.1"/>
    <property type="molecule type" value="Genomic_DNA"/>
</dbReference>
<evidence type="ECO:0000256" key="1">
    <source>
        <dbReference type="SAM" id="MobiDB-lite"/>
    </source>
</evidence>
<feature type="region of interest" description="Disordered" evidence="1">
    <location>
        <begin position="1"/>
        <end position="22"/>
    </location>
</feature>
<name>A0A9X2HIN3_9MICC</name>
<protein>
    <recommendedName>
        <fullName evidence="5">DUF2339 domain-containing protein</fullName>
    </recommendedName>
</protein>
<feature type="transmembrane region" description="Helical" evidence="2">
    <location>
        <begin position="81"/>
        <end position="100"/>
    </location>
</feature>
<keyword evidence="2" id="KW-1133">Transmembrane helix</keyword>
<proteinExistence type="predicted"/>
<evidence type="ECO:0000313" key="4">
    <source>
        <dbReference type="Proteomes" id="UP001139502"/>
    </source>
</evidence>
<feature type="transmembrane region" description="Helical" evidence="2">
    <location>
        <begin position="203"/>
        <end position="225"/>
    </location>
</feature>
<feature type="transmembrane region" description="Helical" evidence="2">
    <location>
        <begin position="261"/>
        <end position="280"/>
    </location>
</feature>
<dbReference type="AlphaFoldDB" id="A0A9X2HIN3"/>
<feature type="transmembrane region" description="Helical" evidence="2">
    <location>
        <begin position="146"/>
        <end position="165"/>
    </location>
</feature>
<feature type="transmembrane region" description="Helical" evidence="2">
    <location>
        <begin position="375"/>
        <end position="391"/>
    </location>
</feature>
<gene>
    <name evidence="3" type="ORF">NBM05_02525</name>
</gene>
<feature type="transmembrane region" description="Helical" evidence="2">
    <location>
        <begin position="49"/>
        <end position="69"/>
    </location>
</feature>
<keyword evidence="2" id="KW-0812">Transmembrane</keyword>
<feature type="transmembrane region" description="Helical" evidence="2">
    <location>
        <begin position="464"/>
        <end position="480"/>
    </location>
</feature>
<evidence type="ECO:0008006" key="5">
    <source>
        <dbReference type="Google" id="ProtNLM"/>
    </source>
</evidence>
<organism evidence="3 4">
    <name type="scientific">Rothia santali</name>
    <dbReference type="NCBI Taxonomy" id="2949643"/>
    <lineage>
        <taxon>Bacteria</taxon>
        <taxon>Bacillati</taxon>
        <taxon>Actinomycetota</taxon>
        <taxon>Actinomycetes</taxon>
        <taxon>Micrococcales</taxon>
        <taxon>Micrococcaceae</taxon>
        <taxon>Rothia</taxon>
    </lineage>
</organism>
<dbReference type="RefSeq" id="WP_254164889.1">
    <property type="nucleotide sequence ID" value="NZ_JANAFB010000003.1"/>
</dbReference>